<dbReference type="SUPFAM" id="SSF56281">
    <property type="entry name" value="Metallo-hydrolase/oxidoreductase"/>
    <property type="match status" value="1"/>
</dbReference>
<protein>
    <submittedName>
        <fullName evidence="2">MBL fold metallo-hydrolase</fullName>
    </submittedName>
</protein>
<dbReference type="CDD" id="cd07739">
    <property type="entry name" value="metallo-hydrolase-like_MBL-fold"/>
    <property type="match status" value="1"/>
</dbReference>
<evidence type="ECO:0000313" key="3">
    <source>
        <dbReference type="Proteomes" id="UP000820669"/>
    </source>
</evidence>
<accession>A0ABX1SE96</accession>
<evidence type="ECO:0000313" key="2">
    <source>
        <dbReference type="EMBL" id="NMH99895.1"/>
    </source>
</evidence>
<dbReference type="Pfam" id="PF00753">
    <property type="entry name" value="Lactamase_B"/>
    <property type="match status" value="1"/>
</dbReference>
<organism evidence="2 3">
    <name type="scientific">Pseudonocardia acidicola</name>
    <dbReference type="NCBI Taxonomy" id="2724939"/>
    <lineage>
        <taxon>Bacteria</taxon>
        <taxon>Bacillati</taxon>
        <taxon>Actinomycetota</taxon>
        <taxon>Actinomycetes</taxon>
        <taxon>Pseudonocardiales</taxon>
        <taxon>Pseudonocardiaceae</taxon>
        <taxon>Pseudonocardia</taxon>
    </lineage>
</organism>
<dbReference type="InterPro" id="IPR050855">
    <property type="entry name" value="NDM-1-like"/>
</dbReference>
<dbReference type="Proteomes" id="UP000820669">
    <property type="component" value="Unassembled WGS sequence"/>
</dbReference>
<dbReference type="SMART" id="SM00849">
    <property type="entry name" value="Lactamase_B"/>
    <property type="match status" value="1"/>
</dbReference>
<sequence length="284" mass="30468">MPDSLSISVFNSGYLPVNGGPGWDPTRQATWPASTATLIAGDRDAILVDALMTTREGEQLAAWVTGAGKDPSLIVITHGHGDHFFGAGPILAAFPDARVVAMTAQVVDEARAQTRPAVLDNWTGWFGDQFDRDPAIPTALNTGELQIEGHPVNLIAVGGADGAFATIVHVPDRDTICSGDAVYNNIHMWLWNSTPHSRATWLHSIDAIAALEPATIITGHRDPDAPDDDAQRLLDQSRSYIEDFDRAVAGSGSAPEVIDTMMAKYSHYGNPYTLFVGAYSQFNS</sequence>
<proteinExistence type="predicted"/>
<feature type="domain" description="Metallo-beta-lactamase" evidence="1">
    <location>
        <begin position="33"/>
        <end position="220"/>
    </location>
</feature>
<dbReference type="EMBL" id="JAAXLA010000044">
    <property type="protein sequence ID" value="NMH99895.1"/>
    <property type="molecule type" value="Genomic_DNA"/>
</dbReference>
<dbReference type="Gene3D" id="3.60.15.10">
    <property type="entry name" value="Ribonuclease Z/Hydroxyacylglutathione hydrolase-like"/>
    <property type="match status" value="1"/>
</dbReference>
<dbReference type="InterPro" id="IPR001279">
    <property type="entry name" value="Metallo-B-lactamas"/>
</dbReference>
<dbReference type="RefSeq" id="WP_169383376.1">
    <property type="nucleotide sequence ID" value="NZ_JAAXLA010000044.1"/>
</dbReference>
<gene>
    <name evidence="2" type="ORF">HF526_21615</name>
</gene>
<keyword evidence="3" id="KW-1185">Reference proteome</keyword>
<dbReference type="PANTHER" id="PTHR42951">
    <property type="entry name" value="METALLO-BETA-LACTAMASE DOMAIN-CONTAINING"/>
    <property type="match status" value="1"/>
</dbReference>
<name>A0ABX1SE96_9PSEU</name>
<reference evidence="2 3" key="1">
    <citation type="submission" date="2020-04" db="EMBL/GenBank/DDBJ databases">
        <authorList>
            <person name="Klaysubun C."/>
            <person name="Duangmal K."/>
            <person name="Lipun K."/>
        </authorList>
    </citation>
    <scope>NUCLEOTIDE SEQUENCE [LARGE SCALE GENOMIC DNA]</scope>
    <source>
        <strain evidence="2 3">K10HN5</strain>
    </source>
</reference>
<dbReference type="InterPro" id="IPR036866">
    <property type="entry name" value="RibonucZ/Hydroxyglut_hydro"/>
</dbReference>
<comment type="caution">
    <text evidence="2">The sequence shown here is derived from an EMBL/GenBank/DDBJ whole genome shotgun (WGS) entry which is preliminary data.</text>
</comment>
<evidence type="ECO:0000259" key="1">
    <source>
        <dbReference type="SMART" id="SM00849"/>
    </source>
</evidence>
<dbReference type="PANTHER" id="PTHR42951:SF14">
    <property type="entry name" value="METALLO-BETA-LACTAMASE SUPERFAMILY PROTEIN"/>
    <property type="match status" value="1"/>
</dbReference>